<organism evidence="3 4">
    <name type="scientific">Pseudogemmobacter faecipullorum</name>
    <dbReference type="NCBI Taxonomy" id="2755041"/>
    <lineage>
        <taxon>Bacteria</taxon>
        <taxon>Pseudomonadati</taxon>
        <taxon>Pseudomonadota</taxon>
        <taxon>Alphaproteobacteria</taxon>
        <taxon>Rhodobacterales</taxon>
        <taxon>Paracoccaceae</taxon>
        <taxon>Pseudogemmobacter</taxon>
    </lineage>
</organism>
<dbReference type="InterPro" id="IPR036291">
    <property type="entry name" value="NAD(P)-bd_dom_sf"/>
</dbReference>
<comment type="similarity">
    <text evidence="1">Belongs to the short-chain dehydrogenases/reductases (SDR) family.</text>
</comment>
<dbReference type="Proteomes" id="UP001198571">
    <property type="component" value="Unassembled WGS sequence"/>
</dbReference>
<dbReference type="Gene3D" id="3.40.50.720">
    <property type="entry name" value="NAD(P)-binding Rossmann-like Domain"/>
    <property type="match status" value="1"/>
</dbReference>
<protein>
    <submittedName>
        <fullName evidence="3">SDR family oxidoreductase</fullName>
    </submittedName>
</protein>
<comment type="caution">
    <text evidence="3">The sequence shown here is derived from an EMBL/GenBank/DDBJ whole genome shotgun (WGS) entry which is preliminary data.</text>
</comment>
<evidence type="ECO:0000313" key="4">
    <source>
        <dbReference type="Proteomes" id="UP001198571"/>
    </source>
</evidence>
<gene>
    <name evidence="3" type="ORF">H0485_15000</name>
</gene>
<dbReference type="PANTHER" id="PTHR42760:SF40">
    <property type="entry name" value="3-OXOACYL-[ACYL-CARRIER-PROTEIN] REDUCTASE, CHLOROPLASTIC"/>
    <property type="match status" value="1"/>
</dbReference>
<dbReference type="EMBL" id="JACDXX010000014">
    <property type="protein sequence ID" value="MCB5411299.1"/>
    <property type="molecule type" value="Genomic_DNA"/>
</dbReference>
<dbReference type="SMART" id="SM00822">
    <property type="entry name" value="PKS_KR"/>
    <property type="match status" value="1"/>
</dbReference>
<evidence type="ECO:0000259" key="2">
    <source>
        <dbReference type="SMART" id="SM00822"/>
    </source>
</evidence>
<dbReference type="PRINTS" id="PR00081">
    <property type="entry name" value="GDHRDH"/>
</dbReference>
<proteinExistence type="inferred from homology"/>
<accession>A0ABS8CPJ9</accession>
<dbReference type="SUPFAM" id="SSF51735">
    <property type="entry name" value="NAD(P)-binding Rossmann-fold domains"/>
    <property type="match status" value="1"/>
</dbReference>
<name>A0ABS8CPJ9_9RHOB</name>
<dbReference type="PRINTS" id="PR00080">
    <property type="entry name" value="SDRFAMILY"/>
</dbReference>
<dbReference type="InterPro" id="IPR057326">
    <property type="entry name" value="KR_dom"/>
</dbReference>
<feature type="domain" description="Ketoreductase" evidence="2">
    <location>
        <begin position="3"/>
        <end position="183"/>
    </location>
</feature>
<dbReference type="PANTHER" id="PTHR42760">
    <property type="entry name" value="SHORT-CHAIN DEHYDROGENASES/REDUCTASES FAMILY MEMBER"/>
    <property type="match status" value="1"/>
</dbReference>
<reference evidence="3 4" key="1">
    <citation type="submission" date="2020-07" db="EMBL/GenBank/DDBJ databases">
        <title>Pseudogemmobacter sp. nov., isolated from poultry manure in Taiwan.</title>
        <authorList>
            <person name="Lin S.-Y."/>
            <person name="Tang Y.-S."/>
            <person name="Young C.-C."/>
        </authorList>
    </citation>
    <scope>NUCLEOTIDE SEQUENCE [LARGE SCALE GENOMIC DNA]</scope>
    <source>
        <strain evidence="3 4">CC-YST710</strain>
    </source>
</reference>
<evidence type="ECO:0000313" key="3">
    <source>
        <dbReference type="EMBL" id="MCB5411299.1"/>
    </source>
</evidence>
<dbReference type="RefSeq" id="WP_226936770.1">
    <property type="nucleotide sequence ID" value="NZ_JACDXX010000014.1"/>
</dbReference>
<dbReference type="Pfam" id="PF13561">
    <property type="entry name" value="adh_short_C2"/>
    <property type="match status" value="1"/>
</dbReference>
<sequence>MVKTLLITGGSRGIGAATALAAARDGWQVVVNYRSAKAGADTVVEAIREAGGEAWSVAGDISREEDVLAIFAAIRARHGSLEGLVNNAGILPRIGRFEDISLARWQETLAINTTGAFLCCREAVRLMAPRHGGKGGTIVNVSSMAATLGGAGEFLDYGASKGAVETLTIGLSKELGPDQIRVNAVRPGLIATEIHESAGDASRAERLKSNVPLGRIGSAEETASVITWLLSDAASYVTGTSVAVSGGR</sequence>
<keyword evidence="4" id="KW-1185">Reference proteome</keyword>
<dbReference type="InterPro" id="IPR002347">
    <property type="entry name" value="SDR_fam"/>
</dbReference>
<evidence type="ECO:0000256" key="1">
    <source>
        <dbReference type="ARBA" id="ARBA00006484"/>
    </source>
</evidence>